<feature type="domain" description="HTH gntR-type" evidence="5">
    <location>
        <begin position="1"/>
        <end position="69"/>
    </location>
</feature>
<dbReference type="Proteomes" id="UP000184758">
    <property type="component" value="Unassembled WGS sequence"/>
</dbReference>
<keyword evidence="3" id="KW-0238">DNA-binding</keyword>
<dbReference type="InterPro" id="IPR036390">
    <property type="entry name" value="WH_DNA-bd_sf"/>
</dbReference>
<evidence type="ECO:0000256" key="2">
    <source>
        <dbReference type="ARBA" id="ARBA00023015"/>
    </source>
</evidence>
<dbReference type="SUPFAM" id="SSF46785">
    <property type="entry name" value="Winged helix' DNA-binding domain"/>
    <property type="match status" value="1"/>
</dbReference>
<keyword evidence="4" id="KW-0804">Transcription</keyword>
<dbReference type="InterPro" id="IPR028978">
    <property type="entry name" value="Chorismate_lyase_/UTRA_dom_sf"/>
</dbReference>
<dbReference type="AlphaFoldDB" id="A0A1N6EKV6"/>
<dbReference type="Gene3D" id="1.10.10.10">
    <property type="entry name" value="Winged helix-like DNA-binding domain superfamily/Winged helix DNA-binding domain"/>
    <property type="match status" value="1"/>
</dbReference>
<proteinExistence type="predicted"/>
<dbReference type="SMART" id="SM00866">
    <property type="entry name" value="UTRA"/>
    <property type="match status" value="1"/>
</dbReference>
<dbReference type="GO" id="GO:0045892">
    <property type="term" value="P:negative regulation of DNA-templated transcription"/>
    <property type="evidence" value="ECO:0007669"/>
    <property type="project" value="TreeGrafter"/>
</dbReference>
<dbReference type="PANTHER" id="PTHR44846">
    <property type="entry name" value="MANNOSYL-D-GLYCERATE TRANSPORT/METABOLISM SYSTEM REPRESSOR MNGR-RELATED"/>
    <property type="match status" value="1"/>
</dbReference>
<keyword evidence="7" id="KW-1185">Reference proteome</keyword>
<dbReference type="RefSeq" id="WP_034546438.1">
    <property type="nucleotide sequence ID" value="NZ_FSRN01000001.1"/>
</dbReference>
<dbReference type="STRING" id="28230.SAMN05878443_0058"/>
<evidence type="ECO:0000256" key="4">
    <source>
        <dbReference type="ARBA" id="ARBA00023163"/>
    </source>
</evidence>
<evidence type="ECO:0000313" key="6">
    <source>
        <dbReference type="EMBL" id="SIN83719.1"/>
    </source>
</evidence>
<dbReference type="eggNOG" id="COG2188">
    <property type="taxonomic scope" value="Bacteria"/>
</dbReference>
<evidence type="ECO:0000313" key="7">
    <source>
        <dbReference type="Proteomes" id="UP000184758"/>
    </source>
</evidence>
<dbReference type="SMART" id="SM00345">
    <property type="entry name" value="HTH_GNTR"/>
    <property type="match status" value="1"/>
</dbReference>
<accession>A0A1N6EKV6</accession>
<dbReference type="FunFam" id="3.40.1410.10:FF:000008">
    <property type="entry name" value="Transcriptional regulator, GntR family"/>
    <property type="match status" value="1"/>
</dbReference>
<dbReference type="InterPro" id="IPR011663">
    <property type="entry name" value="UTRA"/>
</dbReference>
<dbReference type="SUPFAM" id="SSF64288">
    <property type="entry name" value="Chorismate lyase-like"/>
    <property type="match status" value="1"/>
</dbReference>
<protein>
    <submittedName>
        <fullName evidence="6">GntR family transcriptional regulator, transcriptional regulator of bglA</fullName>
    </submittedName>
</protein>
<dbReference type="InterPro" id="IPR036388">
    <property type="entry name" value="WH-like_DNA-bd_sf"/>
</dbReference>
<evidence type="ECO:0000256" key="1">
    <source>
        <dbReference type="ARBA" id="ARBA00022491"/>
    </source>
</evidence>
<dbReference type="CDD" id="cd07377">
    <property type="entry name" value="WHTH_GntR"/>
    <property type="match status" value="1"/>
</dbReference>
<evidence type="ECO:0000256" key="3">
    <source>
        <dbReference type="ARBA" id="ARBA00023125"/>
    </source>
</evidence>
<gene>
    <name evidence="6" type="ORF">SAMN05878443_0058</name>
</gene>
<dbReference type="Gene3D" id="3.40.1410.10">
    <property type="entry name" value="Chorismate lyase-like"/>
    <property type="match status" value="1"/>
</dbReference>
<dbReference type="PANTHER" id="PTHR44846:SF4">
    <property type="entry name" value="HTH GNTR-TYPE DOMAIN-CONTAINING PROTEIN"/>
    <property type="match status" value="1"/>
</dbReference>
<keyword evidence="2" id="KW-0805">Transcription regulation</keyword>
<dbReference type="PROSITE" id="PS50949">
    <property type="entry name" value="HTH_GNTR"/>
    <property type="match status" value="1"/>
</dbReference>
<reference evidence="7" key="1">
    <citation type="submission" date="2016-11" db="EMBL/GenBank/DDBJ databases">
        <authorList>
            <person name="Varghese N."/>
            <person name="Submissions S."/>
        </authorList>
    </citation>
    <scope>NUCLEOTIDE SEQUENCE [LARGE SCALE GENOMIC DNA]</scope>
    <source>
        <strain evidence="7">313</strain>
    </source>
</reference>
<dbReference type="InterPro" id="IPR050679">
    <property type="entry name" value="Bact_HTH_transcr_reg"/>
</dbReference>
<dbReference type="Pfam" id="PF00392">
    <property type="entry name" value="GntR"/>
    <property type="match status" value="1"/>
</dbReference>
<dbReference type="Pfam" id="PF07702">
    <property type="entry name" value="UTRA"/>
    <property type="match status" value="1"/>
</dbReference>
<dbReference type="GO" id="GO:0003677">
    <property type="term" value="F:DNA binding"/>
    <property type="evidence" value="ECO:0007669"/>
    <property type="project" value="UniProtKB-KW"/>
</dbReference>
<evidence type="ECO:0000259" key="5">
    <source>
        <dbReference type="PROSITE" id="PS50949"/>
    </source>
</evidence>
<dbReference type="GO" id="GO:0003700">
    <property type="term" value="F:DNA-binding transcription factor activity"/>
    <property type="evidence" value="ECO:0007669"/>
    <property type="project" value="InterPro"/>
</dbReference>
<keyword evidence="1" id="KW-0678">Repressor</keyword>
<organism evidence="6 7">
    <name type="scientific">Carnobacterium alterfunditum</name>
    <dbReference type="NCBI Taxonomy" id="28230"/>
    <lineage>
        <taxon>Bacteria</taxon>
        <taxon>Bacillati</taxon>
        <taxon>Bacillota</taxon>
        <taxon>Bacilli</taxon>
        <taxon>Lactobacillales</taxon>
        <taxon>Carnobacteriaceae</taxon>
        <taxon>Carnobacterium</taxon>
    </lineage>
</organism>
<dbReference type="OrthoDB" id="9816541at2"/>
<dbReference type="InterPro" id="IPR000524">
    <property type="entry name" value="Tscrpt_reg_HTH_GntR"/>
</dbReference>
<dbReference type="EMBL" id="FSRN01000001">
    <property type="protein sequence ID" value="SIN83719.1"/>
    <property type="molecule type" value="Genomic_DNA"/>
</dbReference>
<name>A0A1N6EKV6_9LACT</name>
<sequence length="234" mass="27228">MRKYRLVADQLLEEITHGKYKNELRLPTEEDLIVAYSVSKSTLRNAIDVLVDKSILYRVQGSGIYIRKPIYPDTITINSIKGFKEEFKNKKIHSKVIKLEQVEADAEISFKLQCEIGTPVYFVNRIRYVENEPFSIEYSYFNKNIIPYLGKEIAEKSIYNYIENDLNLSIGFADKYISVEKLSKIDSDHLQLNESDPSMVTEETVFLSNGKVFNHSKVIHNYKYAKFFALAKNR</sequence>